<dbReference type="InterPro" id="IPR009057">
    <property type="entry name" value="Homeodomain-like_sf"/>
</dbReference>
<dbReference type="AlphaFoldDB" id="A0A077N3M0"/>
<gene>
    <name evidence="4" type="ORF">XBP1_2230042</name>
</gene>
<dbReference type="InterPro" id="IPR018060">
    <property type="entry name" value="HTH_AraC"/>
</dbReference>
<protein>
    <submittedName>
        <fullName evidence="4">Putative transcription regulator (AraC family)</fullName>
    </submittedName>
</protein>
<dbReference type="InterPro" id="IPR009594">
    <property type="entry name" value="Tscrpt_reg_HTH_AraC_N"/>
</dbReference>
<feature type="domain" description="HTH araC/xylS-type" evidence="3">
    <location>
        <begin position="205"/>
        <end position="303"/>
    </location>
</feature>
<proteinExistence type="predicted"/>
<evidence type="ECO:0000256" key="1">
    <source>
        <dbReference type="ARBA" id="ARBA00023015"/>
    </source>
</evidence>
<dbReference type="GO" id="GO:0003700">
    <property type="term" value="F:DNA-binding transcription factor activity"/>
    <property type="evidence" value="ECO:0007669"/>
    <property type="project" value="InterPro"/>
</dbReference>
<name>A0A077N3M0_XENBV</name>
<sequence>MSALHHLSGATEIEIQLQQLIGKVASLTRPNTHAAKTAIPEMTLCHLEQPTAPVGWLYEPSIMIIAQGKKRITIGGCSYCCDASQFMVTSTDIPTITQVCTASKEEPFFAMMLQFNIQEASELLIENHVAIRQDSPETCGLAVTPVTAELLVCFNRLLDLLNTPEDIPVLSPLIQKEIVYRLLKSELGGRLQQMASQESPSHQISKTINWLKDHFADPVKVEQLAQIARMSPSSFHHHFKAVTSMSPLQYQKWLRLNEARRILLTQHHNVSATVFQVGYESPSQFNREYSRLFGEPPCRDIKRLRVR</sequence>
<keyword evidence="2" id="KW-0804">Transcription</keyword>
<dbReference type="Pfam" id="PF12833">
    <property type="entry name" value="HTH_18"/>
    <property type="match status" value="1"/>
</dbReference>
<dbReference type="PROSITE" id="PS01124">
    <property type="entry name" value="HTH_ARAC_FAMILY_2"/>
    <property type="match status" value="1"/>
</dbReference>
<dbReference type="GO" id="GO:0043565">
    <property type="term" value="F:sequence-specific DNA binding"/>
    <property type="evidence" value="ECO:0007669"/>
    <property type="project" value="InterPro"/>
</dbReference>
<comment type="caution">
    <text evidence="4">The sequence shown here is derived from an EMBL/GenBank/DDBJ whole genome shotgun (WGS) entry which is preliminary data.</text>
</comment>
<dbReference type="Gene3D" id="1.10.10.60">
    <property type="entry name" value="Homeodomain-like"/>
    <property type="match status" value="2"/>
</dbReference>
<reference evidence="4" key="1">
    <citation type="submission" date="2013-07" db="EMBL/GenBank/DDBJ databases">
        <title>Sub-species coevolution in mutualistic symbiosis.</title>
        <authorList>
            <person name="Murfin K."/>
            <person name="Klassen J."/>
            <person name="Lee M."/>
            <person name="Forst S."/>
            <person name="Stock P."/>
            <person name="Goodrich-Blair H."/>
        </authorList>
    </citation>
    <scope>NUCLEOTIDE SEQUENCE [LARGE SCALE GENOMIC DNA]</scope>
    <source>
        <strain evidence="4">Puntauvense</strain>
    </source>
</reference>
<accession>A0A077N3M0</accession>
<organism evidence="4">
    <name type="scientific">Xenorhabdus bovienii str. puntauvense</name>
    <dbReference type="NCBI Taxonomy" id="1398201"/>
    <lineage>
        <taxon>Bacteria</taxon>
        <taxon>Pseudomonadati</taxon>
        <taxon>Pseudomonadota</taxon>
        <taxon>Gammaproteobacteria</taxon>
        <taxon>Enterobacterales</taxon>
        <taxon>Morganellaceae</taxon>
        <taxon>Xenorhabdus</taxon>
    </lineage>
</organism>
<dbReference type="HOGENOM" id="CLU_000445_100_0_6"/>
<evidence type="ECO:0000256" key="2">
    <source>
        <dbReference type="ARBA" id="ARBA00023163"/>
    </source>
</evidence>
<dbReference type="RefSeq" id="WP_038217099.1">
    <property type="nucleotide sequence ID" value="NZ_CAWLWN010000192.1"/>
</dbReference>
<keyword evidence="1" id="KW-0805">Transcription regulation</keyword>
<dbReference type="PANTHER" id="PTHR43436">
    <property type="entry name" value="ARAC-FAMILY TRANSCRIPTIONAL REGULATOR"/>
    <property type="match status" value="1"/>
</dbReference>
<dbReference type="Pfam" id="PF06719">
    <property type="entry name" value="AraC_N"/>
    <property type="match status" value="1"/>
</dbReference>
<dbReference type="SMART" id="SM00342">
    <property type="entry name" value="HTH_ARAC"/>
    <property type="match status" value="1"/>
</dbReference>
<dbReference type="Proteomes" id="UP000028511">
    <property type="component" value="Unassembled WGS sequence"/>
</dbReference>
<dbReference type="PANTHER" id="PTHR43436:SF1">
    <property type="entry name" value="TRANSCRIPTIONAL REGULATORY PROTEIN"/>
    <property type="match status" value="1"/>
</dbReference>
<dbReference type="SUPFAM" id="SSF46689">
    <property type="entry name" value="Homeodomain-like"/>
    <property type="match status" value="2"/>
</dbReference>
<evidence type="ECO:0000259" key="3">
    <source>
        <dbReference type="PROSITE" id="PS01124"/>
    </source>
</evidence>
<evidence type="ECO:0000313" key="4">
    <source>
        <dbReference type="EMBL" id="CDG96796.1"/>
    </source>
</evidence>
<dbReference type="EMBL" id="CBSW010000139">
    <property type="protein sequence ID" value="CDG96796.1"/>
    <property type="molecule type" value="Genomic_DNA"/>
</dbReference>